<evidence type="ECO:0000313" key="4">
    <source>
        <dbReference type="EMBL" id="SFG59439.1"/>
    </source>
</evidence>
<evidence type="ECO:0000256" key="1">
    <source>
        <dbReference type="ARBA" id="ARBA00023125"/>
    </source>
</evidence>
<dbReference type="SUPFAM" id="SSF46689">
    <property type="entry name" value="Homeodomain-like"/>
    <property type="match status" value="1"/>
</dbReference>
<dbReference type="InterPro" id="IPR001647">
    <property type="entry name" value="HTH_TetR"/>
</dbReference>
<dbReference type="GO" id="GO:0003700">
    <property type="term" value="F:DNA-binding transcription factor activity"/>
    <property type="evidence" value="ECO:0007669"/>
    <property type="project" value="TreeGrafter"/>
</dbReference>
<dbReference type="GO" id="GO:0000976">
    <property type="term" value="F:transcription cis-regulatory region binding"/>
    <property type="evidence" value="ECO:0007669"/>
    <property type="project" value="TreeGrafter"/>
</dbReference>
<dbReference type="PROSITE" id="PS50977">
    <property type="entry name" value="HTH_TETR_2"/>
    <property type="match status" value="1"/>
</dbReference>
<dbReference type="AlphaFoldDB" id="A0A1I2T5T1"/>
<dbReference type="EMBL" id="FONR01000023">
    <property type="protein sequence ID" value="SFG59439.1"/>
    <property type="molecule type" value="Genomic_DNA"/>
</dbReference>
<organism evidence="4 5">
    <name type="scientific">Streptomyces mirabilis</name>
    <dbReference type="NCBI Taxonomy" id="68239"/>
    <lineage>
        <taxon>Bacteria</taxon>
        <taxon>Bacillati</taxon>
        <taxon>Actinomycetota</taxon>
        <taxon>Actinomycetes</taxon>
        <taxon>Kitasatosporales</taxon>
        <taxon>Streptomycetaceae</taxon>
        <taxon>Streptomyces</taxon>
    </lineage>
</organism>
<reference evidence="4 5" key="1">
    <citation type="submission" date="2016-10" db="EMBL/GenBank/DDBJ databases">
        <authorList>
            <person name="de Groot N.N."/>
        </authorList>
    </citation>
    <scope>NUCLEOTIDE SEQUENCE [LARGE SCALE GENOMIC DNA]</scope>
    <source>
        <strain evidence="4 5">OK461</strain>
    </source>
</reference>
<proteinExistence type="predicted"/>
<evidence type="ECO:0000256" key="2">
    <source>
        <dbReference type="PROSITE-ProRule" id="PRU00335"/>
    </source>
</evidence>
<accession>A0A1I2T5T1</accession>
<gene>
    <name evidence="4" type="ORF">SAMN02787118_123102</name>
</gene>
<evidence type="ECO:0000313" key="5">
    <source>
        <dbReference type="Proteomes" id="UP000181942"/>
    </source>
</evidence>
<dbReference type="Gene3D" id="1.10.357.10">
    <property type="entry name" value="Tetracycline Repressor, domain 2"/>
    <property type="match status" value="1"/>
</dbReference>
<protein>
    <submittedName>
        <fullName evidence="4">Transcriptional regulator, TetR family</fullName>
    </submittedName>
</protein>
<dbReference type="PANTHER" id="PTHR30055">
    <property type="entry name" value="HTH-TYPE TRANSCRIPTIONAL REGULATOR RUTR"/>
    <property type="match status" value="1"/>
</dbReference>
<keyword evidence="1 2" id="KW-0238">DNA-binding</keyword>
<dbReference type="RefSeq" id="WP_177324284.1">
    <property type="nucleotide sequence ID" value="NZ_FONR01000023.1"/>
</dbReference>
<feature type="DNA-binding region" description="H-T-H motif" evidence="2">
    <location>
        <begin position="30"/>
        <end position="49"/>
    </location>
</feature>
<dbReference type="PANTHER" id="PTHR30055:SF146">
    <property type="entry name" value="HTH-TYPE TRANSCRIPTIONAL DUAL REGULATOR CECR"/>
    <property type="match status" value="1"/>
</dbReference>
<evidence type="ECO:0000259" key="3">
    <source>
        <dbReference type="PROSITE" id="PS50977"/>
    </source>
</evidence>
<sequence length="198" mass="21499">MVRMSADERRRSVIRAAVSEFARGGYDGTSTEAIARRAGVSQPYLFRLFAGKRALFLAAARCCLADTARLFTEATEGLAGEEALRAMANAYTRVIVKEPERLLMQMQVYVAVAAGEADGDAAFGEAVRAEWRRLWDTVHRPLGADTGQTTTFMAYGMLVNVLVCLGFPPEDPLWDGLYPAARAGARQPGALQQRPAPG</sequence>
<name>A0A1I2T5T1_9ACTN</name>
<dbReference type="InterPro" id="IPR009057">
    <property type="entry name" value="Homeodomain-like_sf"/>
</dbReference>
<dbReference type="PRINTS" id="PR00455">
    <property type="entry name" value="HTHTETR"/>
</dbReference>
<dbReference type="Proteomes" id="UP000181942">
    <property type="component" value="Unassembled WGS sequence"/>
</dbReference>
<feature type="domain" description="HTH tetR-type" evidence="3">
    <location>
        <begin position="7"/>
        <end position="67"/>
    </location>
</feature>
<dbReference type="Pfam" id="PF00440">
    <property type="entry name" value="TetR_N"/>
    <property type="match status" value="1"/>
</dbReference>
<dbReference type="InterPro" id="IPR050109">
    <property type="entry name" value="HTH-type_TetR-like_transc_reg"/>
</dbReference>